<reference evidence="3 4" key="1">
    <citation type="journal article" date="2015" name="Sci. Rep.">
        <title>The power of single molecule real-time sequencing technology in the de novo assembly of a eukaryotic genome.</title>
        <authorList>
            <person name="Sakai H."/>
            <person name="Naito K."/>
            <person name="Ogiso-Tanaka E."/>
            <person name="Takahashi Y."/>
            <person name="Iseki K."/>
            <person name="Muto C."/>
            <person name="Satou K."/>
            <person name="Teruya K."/>
            <person name="Shiroma A."/>
            <person name="Shimoji M."/>
            <person name="Hirano T."/>
            <person name="Itoh T."/>
            <person name="Kaga A."/>
            <person name="Tomooka N."/>
        </authorList>
    </citation>
    <scope>NUCLEOTIDE SEQUENCE [LARGE SCALE GENOMIC DNA]</scope>
    <source>
        <strain evidence="4">cv. Shumari</strain>
    </source>
</reference>
<sequence>MASNLVLLFCLVAVMNSEVVPSSARNLKSNTSDENRENHDIVEAYGTSNYKVEKKEEKNDKNQVFPPIIPLPPLPFPPPSLPLPSPNVPGLPWPGPSLPLPPVPIPHRAHFSAPSPPT</sequence>
<dbReference type="EMBL" id="AP015035">
    <property type="protein sequence ID" value="BAT79966.1"/>
    <property type="molecule type" value="Genomic_DNA"/>
</dbReference>
<evidence type="ECO:0000256" key="2">
    <source>
        <dbReference type="SAM" id="SignalP"/>
    </source>
</evidence>
<proteinExistence type="predicted"/>
<feature type="signal peptide" evidence="2">
    <location>
        <begin position="1"/>
        <end position="17"/>
    </location>
</feature>
<feature type="chain" id="PRO_5006616989" evidence="2">
    <location>
        <begin position="18"/>
        <end position="118"/>
    </location>
</feature>
<evidence type="ECO:0000313" key="4">
    <source>
        <dbReference type="Proteomes" id="UP000291084"/>
    </source>
</evidence>
<name>A0A0S3RHF6_PHAAN</name>
<accession>A0A0S3RHF6</accession>
<dbReference type="Proteomes" id="UP000291084">
    <property type="component" value="Chromosome 2"/>
</dbReference>
<feature type="region of interest" description="Disordered" evidence="1">
    <location>
        <begin position="79"/>
        <end position="99"/>
    </location>
</feature>
<evidence type="ECO:0000256" key="1">
    <source>
        <dbReference type="SAM" id="MobiDB-lite"/>
    </source>
</evidence>
<organism evidence="3 4">
    <name type="scientific">Vigna angularis var. angularis</name>
    <dbReference type="NCBI Taxonomy" id="157739"/>
    <lineage>
        <taxon>Eukaryota</taxon>
        <taxon>Viridiplantae</taxon>
        <taxon>Streptophyta</taxon>
        <taxon>Embryophyta</taxon>
        <taxon>Tracheophyta</taxon>
        <taxon>Spermatophyta</taxon>
        <taxon>Magnoliopsida</taxon>
        <taxon>eudicotyledons</taxon>
        <taxon>Gunneridae</taxon>
        <taxon>Pentapetalae</taxon>
        <taxon>rosids</taxon>
        <taxon>fabids</taxon>
        <taxon>Fabales</taxon>
        <taxon>Fabaceae</taxon>
        <taxon>Papilionoideae</taxon>
        <taxon>50 kb inversion clade</taxon>
        <taxon>NPAAA clade</taxon>
        <taxon>indigoferoid/millettioid clade</taxon>
        <taxon>Phaseoleae</taxon>
        <taxon>Vigna</taxon>
    </lineage>
</organism>
<keyword evidence="2" id="KW-0732">Signal</keyword>
<protein>
    <submittedName>
        <fullName evidence="3">Uncharacterized protein</fullName>
    </submittedName>
</protein>
<evidence type="ECO:0000313" key="3">
    <source>
        <dbReference type="EMBL" id="BAT79966.1"/>
    </source>
</evidence>
<dbReference type="AlphaFoldDB" id="A0A0S3RHF6"/>
<gene>
    <name evidence="3" type="primary">Vigan.02G291700</name>
    <name evidence="3" type="ORF">VIGAN_02291700</name>
</gene>
<keyword evidence="4" id="KW-1185">Reference proteome</keyword>